<proteinExistence type="predicted"/>
<reference evidence="1 2" key="1">
    <citation type="submission" date="2018-02" db="EMBL/GenBank/DDBJ databases">
        <title>The genomes of Aspergillus section Nigri reveals drivers in fungal speciation.</title>
        <authorList>
            <consortium name="DOE Joint Genome Institute"/>
            <person name="Vesth T.C."/>
            <person name="Nybo J."/>
            <person name="Theobald S."/>
            <person name="Brandl J."/>
            <person name="Frisvad J.C."/>
            <person name="Nielsen K.F."/>
            <person name="Lyhne E.K."/>
            <person name="Kogle M.E."/>
            <person name="Kuo A."/>
            <person name="Riley R."/>
            <person name="Clum A."/>
            <person name="Nolan M."/>
            <person name="Lipzen A."/>
            <person name="Salamov A."/>
            <person name="Henrissat B."/>
            <person name="Wiebenga A."/>
            <person name="De vries R.P."/>
            <person name="Grigoriev I.V."/>
            <person name="Mortensen U.H."/>
            <person name="Andersen M.R."/>
            <person name="Baker S.E."/>
        </authorList>
    </citation>
    <scope>NUCLEOTIDE SEQUENCE [LARGE SCALE GENOMIC DNA]</scope>
    <source>
        <strain evidence="1 2">CBS 121057</strain>
    </source>
</reference>
<dbReference type="AlphaFoldDB" id="A0A319ER53"/>
<keyword evidence="2" id="KW-1185">Reference proteome</keyword>
<dbReference type="STRING" id="1448318.A0A319ER53"/>
<evidence type="ECO:0000313" key="1">
    <source>
        <dbReference type="EMBL" id="PYI09398.1"/>
    </source>
</evidence>
<gene>
    <name evidence="1" type="ORF">BO78DRAFT_415675</name>
</gene>
<dbReference type="EMBL" id="KZ826327">
    <property type="protein sequence ID" value="PYI09398.1"/>
    <property type="molecule type" value="Genomic_DNA"/>
</dbReference>
<dbReference type="VEuPathDB" id="FungiDB:BO78DRAFT_415675"/>
<protein>
    <submittedName>
        <fullName evidence="1">Uncharacterized protein</fullName>
    </submittedName>
</protein>
<dbReference type="Proteomes" id="UP000248423">
    <property type="component" value="Unassembled WGS sequence"/>
</dbReference>
<dbReference type="OrthoDB" id="4436899at2759"/>
<accession>A0A319ER53</accession>
<sequence length="321" mass="37164">MVRNWVSERLEYLWQRLVAKTPESLVDQDNEVSDVVLSEYNIRRVSCDFEDLGNALFNKMQNPPILFEAMSEEEMSSYPIAESAQPTVNDYDSEALEERRKQMDRVFSRAYQIFLYMRSSMSQLGIRENLHMHDGLLGLRQLDPIGFPNPFLLGSGLYGAYPTLYDRWRLGLMLEPDMVDGHRMYPHVTLGIAQSHNGQESSMLFGELAPLISAMRNRAIQPQVTDDEDEQEALFIENSESIMQMPGEFKDEQRFPVLLLSLLGPQHGRMFYACMDDNELVIRQSRLYSFERMETAPFDLFVRVAMCRPLSTAQLVENLYL</sequence>
<name>A0A319ER53_ASPSB</name>
<evidence type="ECO:0000313" key="2">
    <source>
        <dbReference type="Proteomes" id="UP000248423"/>
    </source>
</evidence>
<organism evidence="1 2">
    <name type="scientific">Aspergillus sclerotiicarbonarius (strain CBS 121057 / IBT 28362)</name>
    <dbReference type="NCBI Taxonomy" id="1448318"/>
    <lineage>
        <taxon>Eukaryota</taxon>
        <taxon>Fungi</taxon>
        <taxon>Dikarya</taxon>
        <taxon>Ascomycota</taxon>
        <taxon>Pezizomycotina</taxon>
        <taxon>Eurotiomycetes</taxon>
        <taxon>Eurotiomycetidae</taxon>
        <taxon>Eurotiales</taxon>
        <taxon>Aspergillaceae</taxon>
        <taxon>Aspergillus</taxon>
        <taxon>Aspergillus subgen. Circumdati</taxon>
    </lineage>
</organism>